<feature type="transmembrane region" description="Helical" evidence="1">
    <location>
        <begin position="12"/>
        <end position="31"/>
    </location>
</feature>
<sequence length="141" mass="15692">MIKRLNKALPALLLGIVLYGLLVQFIGVWFVKDKLLYSTGLWIGIAMAMGMAIHIAVVIEDAIALNGENHAKNKIVAWSLLRYMIVVIIFFVTLKFRLGNVLMEFVGVMGLKAAAYLQPFIHRVLYGSEGEEKPSENSTVI</sequence>
<feature type="transmembrane region" description="Helical" evidence="1">
    <location>
        <begin position="80"/>
        <end position="98"/>
    </location>
</feature>
<keyword evidence="1" id="KW-1133">Transmembrane helix</keyword>
<dbReference type="RefSeq" id="WP_353531407.1">
    <property type="nucleotide sequence ID" value="NZ_JBBMEX010000014.1"/>
</dbReference>
<evidence type="ECO:0000313" key="2">
    <source>
        <dbReference type="EMBL" id="MEQ2558637.1"/>
    </source>
</evidence>
<evidence type="ECO:0000313" key="3">
    <source>
        <dbReference type="Proteomes" id="UP001454489"/>
    </source>
</evidence>
<comment type="caution">
    <text evidence="2">The sequence shown here is derived from an EMBL/GenBank/DDBJ whole genome shotgun (WGS) entry which is preliminary data.</text>
</comment>
<keyword evidence="3" id="KW-1185">Reference proteome</keyword>
<evidence type="ECO:0000256" key="1">
    <source>
        <dbReference type="SAM" id="Phobius"/>
    </source>
</evidence>
<dbReference type="EMBL" id="JBBMEX010000014">
    <property type="protein sequence ID" value="MEQ2558637.1"/>
    <property type="molecule type" value="Genomic_DNA"/>
</dbReference>
<keyword evidence="1" id="KW-0812">Transmembrane</keyword>
<feature type="transmembrane region" description="Helical" evidence="1">
    <location>
        <begin position="37"/>
        <end position="59"/>
    </location>
</feature>
<evidence type="ECO:0008006" key="4">
    <source>
        <dbReference type="Google" id="ProtNLM"/>
    </source>
</evidence>
<protein>
    <recommendedName>
        <fullName evidence="4">ATP synthase subunit I</fullName>
    </recommendedName>
</protein>
<accession>A0ABV1HHY0</accession>
<gene>
    <name evidence="2" type="ORF">WMO43_12270</name>
</gene>
<reference evidence="2 3" key="1">
    <citation type="submission" date="2024-03" db="EMBL/GenBank/DDBJ databases">
        <title>Human intestinal bacterial collection.</title>
        <authorList>
            <person name="Pauvert C."/>
            <person name="Hitch T.C.A."/>
            <person name="Clavel T."/>
        </authorList>
    </citation>
    <scope>NUCLEOTIDE SEQUENCE [LARGE SCALE GENOMIC DNA]</scope>
    <source>
        <strain evidence="2 3">CLA-AA-H185</strain>
    </source>
</reference>
<keyword evidence="1" id="KW-0472">Membrane</keyword>
<organism evidence="2 3">
    <name type="scientific">Maccoyibacter intestinihominis</name>
    <dbReference type="NCBI Taxonomy" id="3133499"/>
    <lineage>
        <taxon>Bacteria</taxon>
        <taxon>Bacillati</taxon>
        <taxon>Bacillota</taxon>
        <taxon>Clostridia</taxon>
        <taxon>Lachnospirales</taxon>
        <taxon>Lachnospiraceae</taxon>
        <taxon>Maccoyibacter</taxon>
    </lineage>
</organism>
<dbReference type="Proteomes" id="UP001454489">
    <property type="component" value="Unassembled WGS sequence"/>
</dbReference>
<proteinExistence type="predicted"/>
<name>A0ABV1HHY0_9FIRM</name>